<protein>
    <recommendedName>
        <fullName evidence="8">ATP synthase subunit delta</fullName>
    </recommendedName>
    <alternativeName>
        <fullName evidence="8">ATP synthase F(1) sector subunit delta</fullName>
    </alternativeName>
    <alternativeName>
        <fullName evidence="8">F-type ATPase subunit delta</fullName>
        <shortName evidence="8">F-ATPase subunit delta</shortName>
    </alternativeName>
</protein>
<dbReference type="PANTHER" id="PTHR11910">
    <property type="entry name" value="ATP SYNTHASE DELTA CHAIN"/>
    <property type="match status" value="1"/>
</dbReference>
<keyword evidence="8" id="KW-1003">Cell membrane</keyword>
<sequence>MLYKNKITTSRYYAKAAFEFAYRNHVVDQWEKMLHIANKILLHKELINIKCYLRSEIILANILINICNNSFDKYFINFILLLGSNNKIDNLTIILKQFIFFKNNINSIINVHVVSAVKLNIQQKNKLIMKMEKIFLNKIQLTHEVDKSIIGGIVIYVDDRVIDKSIRNQIRCLNNFLQF</sequence>
<keyword evidence="3 8" id="KW-0375">Hydrogen ion transport</keyword>
<dbReference type="EMBL" id="AP028961">
    <property type="protein sequence ID" value="BET44495.1"/>
    <property type="molecule type" value="Genomic_DNA"/>
</dbReference>
<keyword evidence="6 8" id="KW-0139">CF(1)</keyword>
<dbReference type="Pfam" id="PF00213">
    <property type="entry name" value="OSCP"/>
    <property type="match status" value="1"/>
</dbReference>
<evidence type="ECO:0000256" key="3">
    <source>
        <dbReference type="ARBA" id="ARBA00022781"/>
    </source>
</evidence>
<dbReference type="SUPFAM" id="SSF47928">
    <property type="entry name" value="N-terminal domain of the delta subunit of the F1F0-ATP synthase"/>
    <property type="match status" value="1"/>
</dbReference>
<dbReference type="NCBIfam" id="TIGR01145">
    <property type="entry name" value="ATP_synt_delta"/>
    <property type="match status" value="1"/>
</dbReference>
<comment type="function">
    <text evidence="8">F(1)F(0) ATP synthase produces ATP from ADP in the presence of a proton or sodium gradient. F-type ATPases consist of two structural domains, F(1) containing the extramembraneous catalytic core and F(0) containing the membrane proton channel, linked together by a central stalk and a peripheral stalk. During catalysis, ATP synthesis in the catalytic domain of F(1) is coupled via a rotary mechanism of the central stalk subunits to proton translocation.</text>
</comment>
<evidence type="ECO:0000256" key="2">
    <source>
        <dbReference type="ARBA" id="ARBA00022448"/>
    </source>
</evidence>
<dbReference type="Gene3D" id="1.10.520.20">
    <property type="entry name" value="N-terminal domain of the delta subunit of the F1F0-ATP synthase"/>
    <property type="match status" value="1"/>
</dbReference>
<evidence type="ECO:0000256" key="8">
    <source>
        <dbReference type="HAMAP-Rule" id="MF_01416"/>
    </source>
</evidence>
<dbReference type="InterPro" id="IPR000711">
    <property type="entry name" value="ATPase_OSCP/dsu"/>
</dbReference>
<comment type="subcellular location">
    <subcellularLocation>
        <location evidence="8">Cell membrane</location>
        <topology evidence="8">Peripheral membrane protein</topology>
    </subcellularLocation>
    <subcellularLocation>
        <location evidence="1">Membrane</location>
    </subcellularLocation>
</comment>
<keyword evidence="4 8" id="KW-0406">Ion transport</keyword>
<organism evidence="9">
    <name type="scientific">Candidatus Aschnera chinzeii</name>
    <dbReference type="NCBI Taxonomy" id="1485666"/>
    <lineage>
        <taxon>Bacteria</taxon>
        <taxon>Pseudomonadati</taxon>
        <taxon>Pseudomonadota</taxon>
        <taxon>Gammaproteobacteria</taxon>
        <taxon>Enterobacterales</taxon>
        <taxon>Enterobacteriaceae</taxon>
        <taxon>Candidatus Aschnera</taxon>
    </lineage>
</organism>
<dbReference type="AlphaFoldDB" id="A0AAT9G460"/>
<reference evidence="9" key="1">
    <citation type="journal article" date="2023" name="Front. Microbiol.">
        <title>Genome analysis of Candidatus Aschnera chinzeii, the bacterial endosymbiont of the blood-sucking bat fly Penicillidia jenynsii (Insecta: Diptera: Nycteribiidae).</title>
        <authorList>
            <person name="Koga R."/>
            <person name="Moriyama M."/>
            <person name="Nozaki T."/>
            <person name="Fukatsu T."/>
        </authorList>
    </citation>
    <scope>NUCLEOTIDE SEQUENCE</scope>
    <source>
        <strain evidence="9">Kw-01</strain>
    </source>
</reference>
<evidence type="ECO:0000256" key="1">
    <source>
        <dbReference type="ARBA" id="ARBA00004370"/>
    </source>
</evidence>
<evidence type="ECO:0000256" key="6">
    <source>
        <dbReference type="ARBA" id="ARBA00023196"/>
    </source>
</evidence>
<keyword evidence="7 8" id="KW-0066">ATP synthesis</keyword>
<evidence type="ECO:0000256" key="5">
    <source>
        <dbReference type="ARBA" id="ARBA00023136"/>
    </source>
</evidence>
<dbReference type="HAMAP" id="MF_01416">
    <property type="entry name" value="ATP_synth_delta_bact"/>
    <property type="match status" value="1"/>
</dbReference>
<dbReference type="NCBIfam" id="NF004402">
    <property type="entry name" value="PRK05758.2-2"/>
    <property type="match status" value="1"/>
</dbReference>
<keyword evidence="5 8" id="KW-0472">Membrane</keyword>
<evidence type="ECO:0000256" key="4">
    <source>
        <dbReference type="ARBA" id="ARBA00023065"/>
    </source>
</evidence>
<evidence type="ECO:0000313" key="9">
    <source>
        <dbReference type="EMBL" id="BET44495.1"/>
    </source>
</evidence>
<comment type="similarity">
    <text evidence="8">Belongs to the ATPase delta chain family.</text>
</comment>
<evidence type="ECO:0000256" key="7">
    <source>
        <dbReference type="ARBA" id="ARBA00023310"/>
    </source>
</evidence>
<gene>
    <name evidence="8 9" type="primary">atpH</name>
    <name evidence="9" type="ORF">ACHINZ_1650</name>
</gene>
<reference evidence="9" key="2">
    <citation type="submission" date="2023-10" db="EMBL/GenBank/DDBJ databases">
        <authorList>
            <person name="Koga R."/>
            <person name="Fukatsu T."/>
        </authorList>
    </citation>
    <scope>NUCLEOTIDE SEQUENCE</scope>
    <source>
        <strain evidence="9">Kw-01</strain>
    </source>
</reference>
<comment type="function">
    <text evidence="8">This protein is part of the stalk that links CF(0) to CF(1). It either transmits conformational changes from CF(0) to CF(1) or is implicated in proton conduction.</text>
</comment>
<dbReference type="GO" id="GO:0046933">
    <property type="term" value="F:proton-transporting ATP synthase activity, rotational mechanism"/>
    <property type="evidence" value="ECO:0007669"/>
    <property type="project" value="UniProtKB-UniRule"/>
</dbReference>
<dbReference type="GO" id="GO:0005886">
    <property type="term" value="C:plasma membrane"/>
    <property type="evidence" value="ECO:0007669"/>
    <property type="project" value="UniProtKB-SubCell"/>
</dbReference>
<keyword evidence="2 8" id="KW-0813">Transport</keyword>
<dbReference type="GO" id="GO:0045259">
    <property type="term" value="C:proton-transporting ATP synthase complex"/>
    <property type="evidence" value="ECO:0007669"/>
    <property type="project" value="UniProtKB-KW"/>
</dbReference>
<accession>A0AAT9G460</accession>
<dbReference type="PRINTS" id="PR00125">
    <property type="entry name" value="ATPASEDELTA"/>
</dbReference>
<dbReference type="InterPro" id="IPR026015">
    <property type="entry name" value="ATP_synth_OSCP/delta_N_sf"/>
</dbReference>
<name>A0AAT9G460_9ENTR</name>
<proteinExistence type="inferred from homology"/>